<dbReference type="GO" id="GO:0008483">
    <property type="term" value="F:transaminase activity"/>
    <property type="evidence" value="ECO:0007669"/>
    <property type="project" value="UniProtKB-KW"/>
</dbReference>
<dbReference type="Gene3D" id="3.20.10.10">
    <property type="entry name" value="D-amino Acid Aminotransferase, subunit A, domain 2"/>
    <property type="match status" value="1"/>
</dbReference>
<protein>
    <submittedName>
        <fullName evidence="1">Class IV aminotransferase</fullName>
    </submittedName>
</protein>
<organism evidence="1 2">
    <name type="scientific">Actinosynnema pretiosum</name>
    <dbReference type="NCBI Taxonomy" id="42197"/>
    <lineage>
        <taxon>Bacteria</taxon>
        <taxon>Bacillati</taxon>
        <taxon>Actinomycetota</taxon>
        <taxon>Actinomycetes</taxon>
        <taxon>Pseudonocardiales</taxon>
        <taxon>Pseudonocardiaceae</taxon>
        <taxon>Actinosynnema</taxon>
    </lineage>
</organism>
<reference evidence="1" key="1">
    <citation type="submission" date="2017-09" db="EMBL/GenBank/DDBJ databases">
        <title>Complete Genome Sequence of ansamitocin-producing Bacterium Actinosynnema pretiosum X47.</title>
        <authorList>
            <person name="Cao G."/>
            <person name="Zong G."/>
            <person name="Zhong C."/>
            <person name="Fu J."/>
        </authorList>
    </citation>
    <scope>NUCLEOTIDE SEQUENCE [LARGE SCALE GENOMIC DNA]</scope>
    <source>
        <strain evidence="1">X47</strain>
    </source>
</reference>
<proteinExistence type="predicted"/>
<dbReference type="InterPro" id="IPR043132">
    <property type="entry name" value="BCAT-like_C"/>
</dbReference>
<dbReference type="Pfam" id="PF01063">
    <property type="entry name" value="Aminotran_4"/>
    <property type="match status" value="1"/>
</dbReference>
<dbReference type="EMBL" id="CP023445">
    <property type="protein sequence ID" value="ATE53841.1"/>
    <property type="molecule type" value="Genomic_DNA"/>
</dbReference>
<dbReference type="InterPro" id="IPR036038">
    <property type="entry name" value="Aminotransferase-like"/>
</dbReference>
<dbReference type="AlphaFoldDB" id="A0A290Z467"/>
<evidence type="ECO:0000313" key="2">
    <source>
        <dbReference type="Proteomes" id="UP000218505"/>
    </source>
</evidence>
<dbReference type="KEGG" id="apre:CNX65_11510"/>
<dbReference type="Gene3D" id="3.30.470.10">
    <property type="match status" value="1"/>
</dbReference>
<keyword evidence="1" id="KW-0808">Transferase</keyword>
<keyword evidence="2" id="KW-1185">Reference proteome</keyword>
<keyword evidence="1" id="KW-0032">Aminotransferase</keyword>
<dbReference type="NCBIfam" id="NF006734">
    <property type="entry name" value="PRK09266.1"/>
    <property type="match status" value="1"/>
</dbReference>
<dbReference type="Proteomes" id="UP000218505">
    <property type="component" value="Chromosome"/>
</dbReference>
<dbReference type="InterPro" id="IPR043131">
    <property type="entry name" value="BCAT-like_N"/>
</dbReference>
<dbReference type="RefSeq" id="WP_096492775.1">
    <property type="nucleotide sequence ID" value="NZ_CP023445.1"/>
</dbReference>
<dbReference type="SUPFAM" id="SSF56752">
    <property type="entry name" value="D-aminoacid aminotransferase-like PLP-dependent enzymes"/>
    <property type="match status" value="1"/>
</dbReference>
<evidence type="ECO:0000313" key="1">
    <source>
        <dbReference type="EMBL" id="ATE53841.1"/>
    </source>
</evidence>
<dbReference type="InterPro" id="IPR001544">
    <property type="entry name" value="Aminotrans_IV"/>
</dbReference>
<sequence>MRRIEVDGVAATAQDMAGLFGNYGHFTAFQVRNGLVRGMDQHLDRLAEGNRELYSLDLDRDRVRALVARALRGVGDASVRVVLFGVDAPTTLVSVREPREPPELPQSLLPVEHVRPLPHVKHLGGFERAVHHRAAREAGFDGALLIGGGGLVVESAVANIGFLTGDEIVWADGPWLHGTTMRLLEEHAPSRRAPVRLADLGAHDGAFTANSWGVAPVHRIGDVRYPVGRAFERLRATFAAIPQHPVTP</sequence>
<name>A0A290Z467_9PSEU</name>
<gene>
    <name evidence="1" type="ORF">CNX65_11510</name>
</gene>
<accession>A0A290Z467</accession>